<dbReference type="PANTHER" id="PTHR38681:SF1">
    <property type="entry name" value="RETROVIRUS-RELATED POL POLYPROTEIN FROM TRANSPOSON 412-LIKE PROTEIN"/>
    <property type="match status" value="1"/>
</dbReference>
<protein>
    <submittedName>
        <fullName evidence="1">Uncharacterized protein</fullName>
    </submittedName>
</protein>
<proteinExistence type="predicted"/>
<dbReference type="SUPFAM" id="SSF53098">
    <property type="entry name" value="Ribonuclease H-like"/>
    <property type="match status" value="1"/>
</dbReference>
<dbReference type="Proteomes" id="UP001235939">
    <property type="component" value="Chromosome 11"/>
</dbReference>
<sequence length="330" mass="38000">MFVRQTFTRKPKRREEFRSSKNQYAWLPMTFCLAVTRMLIGSDVIVVVTWDLTLLIGTNRIRTTAYNHAANGLVERLHRQIKVAIMASGNTINWIDALPLVLLGIRTSYKEDLKCTAAEMVFGTTLNLPADLLTNSEFKNPDSSNFATQLKNYMMVSRSSKTFTVKINDQDKVISVNRLKPAFLENTPQSFHDSSILSPMPYSAEETTPKTSSYTTRYGRHLLLLKQFLIWFNEFKFVKTNFEDEPRSGRPPTAVTQEKIELVRILVREYRRITYQQLEKSVNIGSAVINNIISDHLNYRKHESCEGLAGQHHRPLILCHFQIKNTIHIS</sequence>
<dbReference type="EMBL" id="CP092873">
    <property type="protein sequence ID" value="UYV74202.1"/>
    <property type="molecule type" value="Genomic_DNA"/>
</dbReference>
<accession>A0ABY6KZ80</accession>
<reference evidence="1 2" key="1">
    <citation type="submission" date="2022-01" db="EMBL/GenBank/DDBJ databases">
        <title>A chromosomal length assembly of Cordylochernes scorpioides.</title>
        <authorList>
            <person name="Zeh D."/>
            <person name="Zeh J."/>
        </authorList>
    </citation>
    <scope>NUCLEOTIDE SEQUENCE [LARGE SCALE GENOMIC DNA]</scope>
    <source>
        <strain evidence="1">IN4F17</strain>
        <tissue evidence="1">Whole Body</tissue>
    </source>
</reference>
<gene>
    <name evidence="1" type="ORF">LAZ67_11002413</name>
</gene>
<dbReference type="InterPro" id="IPR012337">
    <property type="entry name" value="RNaseH-like_sf"/>
</dbReference>
<evidence type="ECO:0000313" key="1">
    <source>
        <dbReference type="EMBL" id="UYV74202.1"/>
    </source>
</evidence>
<keyword evidence="2" id="KW-1185">Reference proteome</keyword>
<dbReference type="PANTHER" id="PTHR38681">
    <property type="entry name" value="RETROVIRUS-RELATED POL POLYPROTEIN FROM TRANSPOSON 412-LIKE PROTEIN-RELATED"/>
    <property type="match status" value="1"/>
</dbReference>
<dbReference type="InterPro" id="IPR036397">
    <property type="entry name" value="RNaseH_sf"/>
</dbReference>
<name>A0ABY6KZ80_9ARAC</name>
<evidence type="ECO:0000313" key="2">
    <source>
        <dbReference type="Proteomes" id="UP001235939"/>
    </source>
</evidence>
<dbReference type="Gene3D" id="3.30.420.10">
    <property type="entry name" value="Ribonuclease H-like superfamily/Ribonuclease H"/>
    <property type="match status" value="1"/>
</dbReference>
<organism evidence="1 2">
    <name type="scientific">Cordylochernes scorpioides</name>
    <dbReference type="NCBI Taxonomy" id="51811"/>
    <lineage>
        <taxon>Eukaryota</taxon>
        <taxon>Metazoa</taxon>
        <taxon>Ecdysozoa</taxon>
        <taxon>Arthropoda</taxon>
        <taxon>Chelicerata</taxon>
        <taxon>Arachnida</taxon>
        <taxon>Pseudoscorpiones</taxon>
        <taxon>Cheliferoidea</taxon>
        <taxon>Chernetidae</taxon>
        <taxon>Cordylochernes</taxon>
    </lineage>
</organism>